<dbReference type="AlphaFoldDB" id="A0A9N9U2T9"/>
<feature type="active site" description="Proton donor" evidence="9">
    <location>
        <position position="388"/>
    </location>
</feature>
<dbReference type="InterPro" id="IPR027268">
    <property type="entry name" value="Peptidase_M4/M1_CTD_sf"/>
</dbReference>
<dbReference type="FunFam" id="1.10.390.10:FF:000003">
    <property type="entry name" value="Leukotriene A(4) hydrolase"/>
    <property type="match status" value="1"/>
</dbReference>
<dbReference type="OrthoDB" id="79562at2759"/>
<feature type="binding site" evidence="10">
    <location>
        <position position="303"/>
    </location>
    <ligand>
        <name>Zn(2+)</name>
        <dbReference type="ChEBI" id="CHEBI:29105"/>
        <note>catalytic</note>
    </ligand>
</feature>
<dbReference type="InterPro" id="IPR001930">
    <property type="entry name" value="Peptidase_M1"/>
</dbReference>
<dbReference type="FunFam" id="3.30.2010.30:FF:000001">
    <property type="entry name" value="Leukotriene A(4) hydrolase"/>
    <property type="match status" value="1"/>
</dbReference>
<protein>
    <recommendedName>
        <fullName evidence="11">Peptidase M1 leukotriene A4 hydrolase/aminopeptidase C-terminal domain-containing protein</fullName>
    </recommendedName>
</protein>
<dbReference type="InterPro" id="IPR015211">
    <property type="entry name" value="Peptidase_M1_C"/>
</dbReference>
<dbReference type="SUPFAM" id="SSF48371">
    <property type="entry name" value="ARM repeat"/>
    <property type="match status" value="1"/>
</dbReference>
<dbReference type="GO" id="GO:0004301">
    <property type="term" value="F:epoxide hydrolase activity"/>
    <property type="evidence" value="ECO:0007669"/>
    <property type="project" value="TreeGrafter"/>
</dbReference>
<dbReference type="SUPFAM" id="SSF55486">
    <property type="entry name" value="Metalloproteases ('zincins'), catalytic domain"/>
    <property type="match status" value="1"/>
</dbReference>
<dbReference type="SUPFAM" id="SSF63737">
    <property type="entry name" value="Leukotriene A4 hydrolase N-terminal domain"/>
    <property type="match status" value="1"/>
</dbReference>
<evidence type="ECO:0000256" key="2">
    <source>
        <dbReference type="ARBA" id="ARBA00010136"/>
    </source>
</evidence>
<organism evidence="12 13">
    <name type="scientific">Clonostachys byssicola</name>
    <dbReference type="NCBI Taxonomy" id="160290"/>
    <lineage>
        <taxon>Eukaryota</taxon>
        <taxon>Fungi</taxon>
        <taxon>Dikarya</taxon>
        <taxon>Ascomycota</taxon>
        <taxon>Pezizomycotina</taxon>
        <taxon>Sordariomycetes</taxon>
        <taxon>Hypocreomycetidae</taxon>
        <taxon>Hypocreales</taxon>
        <taxon>Bionectriaceae</taxon>
        <taxon>Clonostachys</taxon>
    </lineage>
</organism>
<evidence type="ECO:0000256" key="8">
    <source>
        <dbReference type="ARBA" id="ARBA00023049"/>
    </source>
</evidence>
<feature type="domain" description="Peptidase M1 leukotriene A4 hydrolase/aminopeptidase C-terminal" evidence="11">
    <location>
        <begin position="469"/>
        <end position="612"/>
    </location>
</feature>
<keyword evidence="7 10" id="KW-0862">Zinc</keyword>
<gene>
    <name evidence="12" type="ORF">CBYS24578_00016082</name>
</gene>
<dbReference type="Pfam" id="PF01433">
    <property type="entry name" value="Peptidase_M1"/>
    <property type="match status" value="1"/>
</dbReference>
<feature type="active site" description="Proton acceptor" evidence="9">
    <location>
        <position position="300"/>
    </location>
</feature>
<keyword evidence="4" id="KW-0645">Protease</keyword>
<dbReference type="InterPro" id="IPR038502">
    <property type="entry name" value="M1_LTA-4_hydro/amino_C_sf"/>
</dbReference>
<evidence type="ECO:0000256" key="5">
    <source>
        <dbReference type="ARBA" id="ARBA00022723"/>
    </source>
</evidence>
<dbReference type="PANTHER" id="PTHR45726">
    <property type="entry name" value="LEUKOTRIENE A-4 HYDROLASE"/>
    <property type="match status" value="1"/>
</dbReference>
<dbReference type="CDD" id="cd09599">
    <property type="entry name" value="M1_LTA4H"/>
    <property type="match status" value="1"/>
</dbReference>
<keyword evidence="6" id="KW-0378">Hydrolase</keyword>
<evidence type="ECO:0000256" key="4">
    <source>
        <dbReference type="ARBA" id="ARBA00022670"/>
    </source>
</evidence>
<keyword evidence="13" id="KW-1185">Reference proteome</keyword>
<dbReference type="SMART" id="SM01263">
    <property type="entry name" value="Leuk-A4-hydro_C"/>
    <property type="match status" value="1"/>
</dbReference>
<evidence type="ECO:0000256" key="3">
    <source>
        <dbReference type="ARBA" id="ARBA00022490"/>
    </source>
</evidence>
<dbReference type="GO" id="GO:0008237">
    <property type="term" value="F:metallopeptidase activity"/>
    <property type="evidence" value="ECO:0007669"/>
    <property type="project" value="UniProtKB-KW"/>
</dbReference>
<sequence length="620" mass="70821">MCRSMQRIDINSASNYESAVTKHSDIEVSIDFERNILSGTTTITLESREAQGVAELVLDTSLLEIHRVFVSDSPARWDLKPLVEPNGRPLHITLDNVYSLGETFTVDFQTKPNSTGLQWFKPGQTDDKKYPFMFSQCEPVHARSIFPCQDTPSIKTTFTIRISSVLPVVASGVPEHDLVFPLVNDISEAKIYTFQQTVPISNYLFSIASGNLVGAQITPRSYLYCAPGDLEACKAELQPDLEAIMASAEKLIYEYPWPWYNLVILPKSFHLGGMENPVFNFYSATVISGDRENISVVAHEFAHSYSGNLVTNASWEHFWLNEGWTVYIERHILRELRGEDERTFHSIVGWQDLLYGIESYGGDQSPSTRLVLDFEGQRPDDVMSKISYEKGYTFLCYLESILGQKEWLRFVPHYFKTFFCKSVDSSQFKSCLFDFYASDAEAISILERVDWEAWYHKPGAPPKPNFQCKLYDDCIQLTNRWTNLSTQSMYRPSPQDMRGWTVAQILVFLDTLIRSPNQIPLDYVKQLESVYGLAKSKNLEVISRYLRVALRANDRDAIEPTRKVLAETGRMKFVRPLFECLIAVDGKIASETFQELKDFYHPTCVRLIENVLHGKGLLQA</sequence>
<comment type="similarity">
    <text evidence="2">Belongs to the peptidase M1 family.</text>
</comment>
<dbReference type="GO" id="GO:0006508">
    <property type="term" value="P:proteolysis"/>
    <property type="evidence" value="ECO:0007669"/>
    <property type="project" value="UniProtKB-KW"/>
</dbReference>
<dbReference type="InterPro" id="IPR034015">
    <property type="entry name" value="M1_LTA4H"/>
</dbReference>
<dbReference type="GO" id="GO:0008270">
    <property type="term" value="F:zinc ion binding"/>
    <property type="evidence" value="ECO:0007669"/>
    <property type="project" value="InterPro"/>
</dbReference>
<evidence type="ECO:0000256" key="6">
    <source>
        <dbReference type="ARBA" id="ARBA00022801"/>
    </source>
</evidence>
<dbReference type="InterPro" id="IPR042097">
    <property type="entry name" value="Aminopeptidase_N-like_N_sf"/>
</dbReference>
<evidence type="ECO:0000256" key="1">
    <source>
        <dbReference type="ARBA" id="ARBA00004496"/>
    </source>
</evidence>
<name>A0A9N9U2T9_9HYPO</name>
<dbReference type="PANTHER" id="PTHR45726:SF3">
    <property type="entry name" value="LEUKOTRIENE A-4 HYDROLASE"/>
    <property type="match status" value="1"/>
</dbReference>
<keyword evidence="8" id="KW-0482">Metalloprotease</keyword>
<dbReference type="InterPro" id="IPR049980">
    <property type="entry name" value="LTA4H_cat"/>
</dbReference>
<dbReference type="InterPro" id="IPR045357">
    <property type="entry name" value="Aminopeptidase_N-like_N"/>
</dbReference>
<proteinExistence type="inferred from homology"/>
<keyword evidence="5 10" id="KW-0479">Metal-binding</keyword>
<reference evidence="12 13" key="2">
    <citation type="submission" date="2021-10" db="EMBL/GenBank/DDBJ databases">
        <authorList>
            <person name="Piombo E."/>
        </authorList>
    </citation>
    <scope>NUCLEOTIDE SEQUENCE [LARGE SCALE GENOMIC DNA]</scope>
</reference>
<evidence type="ECO:0000256" key="9">
    <source>
        <dbReference type="PIRSR" id="PIRSR634015-1"/>
    </source>
</evidence>
<dbReference type="Gene3D" id="3.30.2010.30">
    <property type="match status" value="1"/>
</dbReference>
<dbReference type="Gene3D" id="1.10.390.10">
    <property type="entry name" value="Neutral Protease Domain 2"/>
    <property type="match status" value="1"/>
</dbReference>
<dbReference type="PRINTS" id="PR00756">
    <property type="entry name" value="ALADIPTASE"/>
</dbReference>
<keyword evidence="3" id="KW-0963">Cytoplasm</keyword>
<evidence type="ECO:0000259" key="11">
    <source>
        <dbReference type="SMART" id="SM01263"/>
    </source>
</evidence>
<dbReference type="Gene3D" id="2.60.40.1730">
    <property type="entry name" value="tricorn interacting facor f3 domain"/>
    <property type="match status" value="1"/>
</dbReference>
<dbReference type="Gene3D" id="1.25.40.320">
    <property type="entry name" value="Peptidase M1, leukotriene A4 hydrolase/aminopeptidase C-terminal domain"/>
    <property type="match status" value="1"/>
</dbReference>
<comment type="caution">
    <text evidence="12">The sequence shown here is derived from an EMBL/GenBank/DDBJ whole genome shotgun (WGS) entry which is preliminary data.</text>
</comment>
<dbReference type="Pfam" id="PF17900">
    <property type="entry name" value="Peptidase_M1_N"/>
    <property type="match status" value="1"/>
</dbReference>
<reference evidence="13" key="1">
    <citation type="submission" date="2019-06" db="EMBL/GenBank/DDBJ databases">
        <authorList>
            <person name="Broberg M."/>
        </authorList>
    </citation>
    <scope>NUCLEOTIDE SEQUENCE [LARGE SCALE GENOMIC DNA]</scope>
</reference>
<evidence type="ECO:0000313" key="13">
    <source>
        <dbReference type="Proteomes" id="UP000754883"/>
    </source>
</evidence>
<dbReference type="GO" id="GO:0004177">
    <property type="term" value="F:aminopeptidase activity"/>
    <property type="evidence" value="ECO:0007669"/>
    <property type="project" value="TreeGrafter"/>
</dbReference>
<dbReference type="Pfam" id="PF09127">
    <property type="entry name" value="Leuk-A4-hydro_C"/>
    <property type="match status" value="1"/>
</dbReference>
<dbReference type="EMBL" id="CABFNO020001296">
    <property type="protein sequence ID" value="CAG9977221.1"/>
    <property type="molecule type" value="Genomic_DNA"/>
</dbReference>
<accession>A0A9N9U2T9</accession>
<dbReference type="InterPro" id="IPR014782">
    <property type="entry name" value="Peptidase_M1_dom"/>
</dbReference>
<evidence type="ECO:0000256" key="7">
    <source>
        <dbReference type="ARBA" id="ARBA00022833"/>
    </source>
</evidence>
<dbReference type="Proteomes" id="UP000754883">
    <property type="component" value="Unassembled WGS sequence"/>
</dbReference>
<comment type="subcellular location">
    <subcellularLocation>
        <location evidence="1">Cytoplasm</location>
    </subcellularLocation>
</comment>
<dbReference type="GO" id="GO:0005829">
    <property type="term" value="C:cytosol"/>
    <property type="evidence" value="ECO:0007669"/>
    <property type="project" value="TreeGrafter"/>
</dbReference>
<feature type="binding site" evidence="10">
    <location>
        <position position="299"/>
    </location>
    <ligand>
        <name>Zn(2+)</name>
        <dbReference type="ChEBI" id="CHEBI:29105"/>
        <note>catalytic</note>
    </ligand>
</feature>
<feature type="binding site" evidence="10">
    <location>
        <position position="322"/>
    </location>
    <ligand>
        <name>Zn(2+)</name>
        <dbReference type="ChEBI" id="CHEBI:29105"/>
        <note>catalytic</note>
    </ligand>
</feature>
<evidence type="ECO:0000313" key="12">
    <source>
        <dbReference type="EMBL" id="CAG9977221.1"/>
    </source>
</evidence>
<evidence type="ECO:0000256" key="10">
    <source>
        <dbReference type="PIRSR" id="PIRSR634015-3"/>
    </source>
</evidence>
<comment type="cofactor">
    <cofactor evidence="10">
        <name>Zn(2+)</name>
        <dbReference type="ChEBI" id="CHEBI:29105"/>
    </cofactor>
    <text evidence="10">Binds 1 zinc ion per subunit.</text>
</comment>
<dbReference type="InterPro" id="IPR016024">
    <property type="entry name" value="ARM-type_fold"/>
</dbReference>